<reference evidence="2" key="1">
    <citation type="submission" date="2005-09" db="EMBL/GenBank/DDBJ databases">
        <authorList>
            <person name="Mural R.J."/>
            <person name="Li P.W."/>
            <person name="Adams M.D."/>
            <person name="Amanatides P.G."/>
            <person name="Baden-Tillson H."/>
            <person name="Barnstead M."/>
            <person name="Chin S.H."/>
            <person name="Dew I."/>
            <person name="Evans C.A."/>
            <person name="Ferriera S."/>
            <person name="Flanigan M."/>
            <person name="Fosler C."/>
            <person name="Glodek A."/>
            <person name="Gu Z."/>
            <person name="Holt R.A."/>
            <person name="Jennings D."/>
            <person name="Kraft C.L."/>
            <person name="Lu F."/>
            <person name="Nguyen T."/>
            <person name="Nusskern D.R."/>
            <person name="Pfannkoch C.M."/>
            <person name="Sitter C."/>
            <person name="Sutton G.G."/>
            <person name="Venter J.C."/>
            <person name="Wang Z."/>
            <person name="Woodage T."/>
            <person name="Zheng X.H."/>
            <person name="Zhong F."/>
        </authorList>
    </citation>
    <scope>NUCLEOTIDE SEQUENCE [LARGE SCALE GENOMIC DNA]</scope>
    <source>
        <strain>BN</strain>
        <strain evidence="2">Sprague-Dawley</strain>
    </source>
</reference>
<dbReference type="Proteomes" id="UP000234681">
    <property type="component" value="Chromosome 4"/>
</dbReference>
<sequence>MDKFLKLGEVLLVLGGGYSQCKTFIVKNTEDGTSDGPGIWN</sequence>
<accession>A6IEA0</accession>
<organism evidence="1 2">
    <name type="scientific">Rattus norvegicus</name>
    <name type="common">Rat</name>
    <dbReference type="NCBI Taxonomy" id="10116"/>
    <lineage>
        <taxon>Eukaryota</taxon>
        <taxon>Metazoa</taxon>
        <taxon>Chordata</taxon>
        <taxon>Craniata</taxon>
        <taxon>Vertebrata</taxon>
        <taxon>Euteleostomi</taxon>
        <taxon>Mammalia</taxon>
        <taxon>Eutheria</taxon>
        <taxon>Euarchontoglires</taxon>
        <taxon>Glires</taxon>
        <taxon>Rodentia</taxon>
        <taxon>Myomorpha</taxon>
        <taxon>Muroidea</taxon>
        <taxon>Muridae</taxon>
        <taxon>Murinae</taxon>
        <taxon>Rattus</taxon>
    </lineage>
</organism>
<dbReference type="AlphaFoldDB" id="A6IEA0"/>
<dbReference type="Gene3D" id="2.30.30.770">
    <property type="match status" value="1"/>
</dbReference>
<gene>
    <name evidence="1" type="ORF">rCG_28210</name>
</gene>
<evidence type="ECO:0000313" key="2">
    <source>
        <dbReference type="Proteomes" id="UP000234681"/>
    </source>
</evidence>
<name>A6IEA0_RAT</name>
<dbReference type="EMBL" id="CH473959">
    <property type="protein sequence ID" value="EDM15187.1"/>
    <property type="molecule type" value="Genomic_DNA"/>
</dbReference>
<dbReference type="InterPro" id="IPR038655">
    <property type="entry name" value="Ribosomal_eL27_sf"/>
</dbReference>
<protein>
    <submittedName>
        <fullName evidence="1">RCG28210</fullName>
    </submittedName>
</protein>
<proteinExistence type="predicted"/>
<evidence type="ECO:0000313" key="1">
    <source>
        <dbReference type="EMBL" id="EDM15187.1"/>
    </source>
</evidence>